<evidence type="ECO:0000259" key="2">
    <source>
        <dbReference type="Pfam" id="PF19266"/>
    </source>
</evidence>
<dbReference type="Proteomes" id="UP000006334">
    <property type="component" value="Unassembled WGS sequence"/>
</dbReference>
<evidence type="ECO:0000313" key="3">
    <source>
        <dbReference type="EMBL" id="GAC13030.1"/>
    </source>
</evidence>
<feature type="compositionally biased region" description="Low complexity" evidence="1">
    <location>
        <begin position="290"/>
        <end position="306"/>
    </location>
</feature>
<evidence type="ECO:0000256" key="1">
    <source>
        <dbReference type="SAM" id="MobiDB-lite"/>
    </source>
</evidence>
<dbReference type="Pfam" id="PF19266">
    <property type="entry name" value="CIS_tube"/>
    <property type="match status" value="1"/>
</dbReference>
<dbReference type="RefSeq" id="WP_008842850.1">
    <property type="nucleotide sequence ID" value="NZ_BAEN01000014.1"/>
</dbReference>
<dbReference type="eggNOG" id="COG1652">
    <property type="taxonomic scope" value="Bacteria"/>
</dbReference>
<dbReference type="AlphaFoldDB" id="K6YNV2"/>
<reference evidence="3 4" key="1">
    <citation type="journal article" date="2017" name="Antonie Van Leeuwenhoek">
        <title>Rhizobium rhizosphaerae sp. nov., a novel species isolated from rice rhizosphere.</title>
        <authorList>
            <person name="Zhao J.J."/>
            <person name="Zhang J."/>
            <person name="Zhang R.J."/>
            <person name="Zhang C.W."/>
            <person name="Yin H.Q."/>
            <person name="Zhang X.X."/>
        </authorList>
    </citation>
    <scope>NUCLEOTIDE SEQUENCE [LARGE SCALE GENOMIC DNA]</scope>
    <source>
        <strain evidence="3 4">E3</strain>
    </source>
</reference>
<dbReference type="STRING" id="1127673.GLIP_0383"/>
<organism evidence="3 4">
    <name type="scientific">Aliiglaciecola lipolytica E3</name>
    <dbReference type="NCBI Taxonomy" id="1127673"/>
    <lineage>
        <taxon>Bacteria</taxon>
        <taxon>Pseudomonadati</taxon>
        <taxon>Pseudomonadota</taxon>
        <taxon>Gammaproteobacteria</taxon>
        <taxon>Alteromonadales</taxon>
        <taxon>Alteromonadaceae</taxon>
        <taxon>Aliiglaciecola</taxon>
    </lineage>
</organism>
<gene>
    <name evidence="3" type="ORF">GLIP_0383</name>
</gene>
<dbReference type="OrthoDB" id="9815939at2"/>
<name>K6YNV2_9ALTE</name>
<protein>
    <recommendedName>
        <fullName evidence="2">Contractile injection system tube protein N-terminal domain-containing protein</fullName>
    </recommendedName>
</protein>
<keyword evidence="4" id="KW-1185">Reference proteome</keyword>
<dbReference type="EMBL" id="BAEN01000014">
    <property type="protein sequence ID" value="GAC13030.1"/>
    <property type="molecule type" value="Genomic_DNA"/>
</dbReference>
<accession>K6YNV2</accession>
<comment type="caution">
    <text evidence="3">The sequence shown here is derived from an EMBL/GenBank/DDBJ whole genome shotgun (WGS) entry which is preliminary data.</text>
</comment>
<feature type="region of interest" description="Disordered" evidence="1">
    <location>
        <begin position="289"/>
        <end position="321"/>
    </location>
</feature>
<evidence type="ECO:0000313" key="4">
    <source>
        <dbReference type="Proteomes" id="UP000006334"/>
    </source>
</evidence>
<sequence>MSKLVKATLQKVMADEAETPDGEAFPVQFNPASLKIRLTNQIEGGRSTAKQVRQQTGNSSRTLSLELVFDTADEGSTDSPVSVRDKTKQLEQFISTPQNNPDPPPKLKFHWGDLTVVGIADSIDVSLEHFAANGFPLRAKVSLSIKEQDPTIVFKPADRGTGNAQSPGANVGLPGAGTNLGFSAGISVGAGIGLSAGLGVGAGIGISAGVGISADVKVGVALEGEMGAEFAARMGVEPTAWRGLETDNSSGSSLNAGSQVAFSSGLNTQPGVGTKSGVNAGSNVTSNAASGLNLSTQSQSSSSVTGLAGKSPKNADSAGKAMSSLGGIGATINALKFEKSQQQTSTSTAAFGLDLKQITQLNNPSAVSVSHRKSISRAPLVRTPNDSNEAENIEAIGQENLLDKRAMTFAQGIPLQPLFGVTRTQNIFAVYSHREQSITSHDQGVPFSSNATIPAWIALPQKDRVRQSIDSLSTTMFKPGHACGCHSNGANK</sequence>
<dbReference type="InterPro" id="IPR045361">
    <property type="entry name" value="CIS_tube_prot_N"/>
</dbReference>
<feature type="domain" description="Contractile injection system tube protein N-terminal" evidence="2">
    <location>
        <begin position="3"/>
        <end position="149"/>
    </location>
</feature>
<proteinExistence type="predicted"/>